<dbReference type="GO" id="GO:0097542">
    <property type="term" value="C:ciliary tip"/>
    <property type="evidence" value="ECO:0007669"/>
    <property type="project" value="TreeGrafter"/>
</dbReference>
<dbReference type="Proteomes" id="UP001431209">
    <property type="component" value="Unassembled WGS sequence"/>
</dbReference>
<reference evidence="4 5" key="1">
    <citation type="submission" date="2024-03" db="EMBL/GenBank/DDBJ databases">
        <title>The Acrasis kona genome and developmental transcriptomes reveal deep origins of eukaryotic multicellular pathways.</title>
        <authorList>
            <person name="Sheikh S."/>
            <person name="Fu C.-J."/>
            <person name="Brown M.W."/>
            <person name="Baldauf S.L."/>
        </authorList>
    </citation>
    <scope>NUCLEOTIDE SEQUENCE [LARGE SCALE GENOMIC DNA]</scope>
    <source>
        <strain evidence="4 5">ATCC MYA-3509</strain>
    </source>
</reference>
<dbReference type="Pfam" id="PF21773">
    <property type="entry name" value="ODAD1_CC"/>
    <property type="match status" value="1"/>
</dbReference>
<dbReference type="SUPFAM" id="SSF90257">
    <property type="entry name" value="Myosin rod fragments"/>
    <property type="match status" value="1"/>
</dbReference>
<proteinExistence type="predicted"/>
<dbReference type="AlphaFoldDB" id="A0AAW2ZMG0"/>
<feature type="region of interest" description="Disordered" evidence="2">
    <location>
        <begin position="221"/>
        <end position="249"/>
    </location>
</feature>
<comment type="caution">
    <text evidence="4">The sequence shown here is derived from an EMBL/GenBank/DDBJ whole genome shotgun (WGS) entry which is preliminary data.</text>
</comment>
<evidence type="ECO:0000313" key="4">
    <source>
        <dbReference type="EMBL" id="KAL0490655.1"/>
    </source>
</evidence>
<keyword evidence="5" id="KW-1185">Reference proteome</keyword>
<dbReference type="InterPro" id="IPR049258">
    <property type="entry name" value="ODAD1_CC"/>
</dbReference>
<feature type="region of interest" description="Disordered" evidence="2">
    <location>
        <begin position="465"/>
        <end position="511"/>
    </location>
</feature>
<protein>
    <submittedName>
        <fullName evidence="4">Coiled-coil domain-containing protein</fullName>
    </submittedName>
</protein>
<evidence type="ECO:0000313" key="5">
    <source>
        <dbReference type="Proteomes" id="UP001431209"/>
    </source>
</evidence>
<accession>A0AAW2ZMG0</accession>
<evidence type="ECO:0000259" key="3">
    <source>
        <dbReference type="Pfam" id="PF21773"/>
    </source>
</evidence>
<dbReference type="GO" id="GO:0036158">
    <property type="term" value="P:outer dynein arm assembly"/>
    <property type="evidence" value="ECO:0007669"/>
    <property type="project" value="InterPro"/>
</dbReference>
<feature type="compositionally biased region" description="Polar residues" evidence="2">
    <location>
        <begin position="499"/>
        <end position="508"/>
    </location>
</feature>
<evidence type="ECO:0000256" key="2">
    <source>
        <dbReference type="SAM" id="MobiDB-lite"/>
    </source>
</evidence>
<feature type="compositionally biased region" description="Acidic residues" evidence="2">
    <location>
        <begin position="538"/>
        <end position="552"/>
    </location>
</feature>
<keyword evidence="1" id="KW-0175">Coiled coil</keyword>
<evidence type="ECO:0000256" key="1">
    <source>
        <dbReference type="ARBA" id="ARBA00023054"/>
    </source>
</evidence>
<dbReference type="GO" id="GO:0003341">
    <property type="term" value="P:cilium movement"/>
    <property type="evidence" value="ECO:0007669"/>
    <property type="project" value="InterPro"/>
</dbReference>
<dbReference type="EMBL" id="JAOPGA020001708">
    <property type="protein sequence ID" value="KAL0490655.1"/>
    <property type="molecule type" value="Genomic_DNA"/>
</dbReference>
<feature type="region of interest" description="Disordered" evidence="2">
    <location>
        <begin position="538"/>
        <end position="557"/>
    </location>
</feature>
<dbReference type="GO" id="GO:0036064">
    <property type="term" value="C:ciliary basal body"/>
    <property type="evidence" value="ECO:0007669"/>
    <property type="project" value="TreeGrafter"/>
</dbReference>
<organism evidence="4 5">
    <name type="scientific">Acrasis kona</name>
    <dbReference type="NCBI Taxonomy" id="1008807"/>
    <lineage>
        <taxon>Eukaryota</taxon>
        <taxon>Discoba</taxon>
        <taxon>Heterolobosea</taxon>
        <taxon>Tetramitia</taxon>
        <taxon>Eutetramitia</taxon>
        <taxon>Acrasidae</taxon>
        <taxon>Acrasis</taxon>
    </lineage>
</organism>
<dbReference type="GO" id="GO:0035253">
    <property type="term" value="C:ciliary rootlet"/>
    <property type="evidence" value="ECO:0007669"/>
    <property type="project" value="TreeGrafter"/>
</dbReference>
<feature type="domain" description="ODAD1 central coiled coil region" evidence="3">
    <location>
        <begin position="148"/>
        <end position="423"/>
    </location>
</feature>
<sequence length="583" mass="66950">MNNINLTSPMDNGGYDDDTFDHETEEEITELERRLKLLDGERKASYETRHNAMKKNKDTLESVKRENKDLRDALTKIHREQGSTNGKSFQERLYERLETNVHNKRKEFDDAQHVVKALQIKLKGKQDKLNDLVVEKAPILTDDSPLTRQIRILENRLDKAMIKYNEAQSIRKTYEQILRRLKEERIGFDNQLQSIERTLRAKEHDYRDLLNMSHEANYMREQSKTELQNTRNEFDETSREKDKEMKDKRQYVQARIEMTMKLSKREAAKHNKSDINNHFGQSMDEKGFGAFGDNKLELEMEKVQKAEERWRKIKEVTGVNDANEVIQKYLTSSDTHKNLAAMTKDAQQKIDALVLKRASLKSRLEDMKYSQSSGLGSRRIVDEFMQQLAESSANCERSLTQYERVARILINVKAGIEHLDDKLAVVIGAASKDPHNLDPPSLDAKEESQQVLESLNSCAEKLGRLTKAANRKSSRKAAGSSKEETNPAPEDGAAAQPIASPSNKSTPPNLFNSSLNLSSGMIKISDNNIRIPINEYEYEDDNFEEEPEEDGDVPDRSQLKRMAAFALEKNKKSGKRRGKNDDN</sequence>
<dbReference type="PANTHER" id="PTHR46518:SF1">
    <property type="entry name" value="OUTER DYNEIN ARM-DOCKING COMPLEX SUBUNIT 3"/>
    <property type="match status" value="1"/>
</dbReference>
<gene>
    <name evidence="4" type="ORF">AKO1_003982</name>
</gene>
<dbReference type="InterPro" id="IPR033192">
    <property type="entry name" value="ODAD3"/>
</dbReference>
<feature type="compositionally biased region" description="Basic and acidic residues" evidence="2">
    <location>
        <begin position="232"/>
        <end position="249"/>
    </location>
</feature>
<dbReference type="PANTHER" id="PTHR46518">
    <property type="entry name" value="COILED-COIL DOMAIN-CONTAINING PROTEIN 151"/>
    <property type="match status" value="1"/>
</dbReference>
<name>A0AAW2ZMG0_9EUKA</name>